<comment type="cofactor">
    <cofactor evidence="1">
        <name>pyridoxal 5'-phosphate</name>
        <dbReference type="ChEBI" id="CHEBI:597326"/>
    </cofactor>
</comment>
<comment type="similarity">
    <text evidence="2">Belongs to the class-III pyridoxal-phosphate-dependent aminotransferase family.</text>
</comment>
<organism evidence="4 5">
    <name type="scientific">Flemingia macrophylla</name>
    <dbReference type="NCBI Taxonomy" id="520843"/>
    <lineage>
        <taxon>Eukaryota</taxon>
        <taxon>Viridiplantae</taxon>
        <taxon>Streptophyta</taxon>
        <taxon>Embryophyta</taxon>
        <taxon>Tracheophyta</taxon>
        <taxon>Spermatophyta</taxon>
        <taxon>Magnoliopsida</taxon>
        <taxon>eudicotyledons</taxon>
        <taxon>Gunneridae</taxon>
        <taxon>Pentapetalae</taxon>
        <taxon>rosids</taxon>
        <taxon>fabids</taxon>
        <taxon>Fabales</taxon>
        <taxon>Fabaceae</taxon>
        <taxon>Papilionoideae</taxon>
        <taxon>50 kb inversion clade</taxon>
        <taxon>NPAAA clade</taxon>
        <taxon>indigoferoid/millettioid clade</taxon>
        <taxon>Phaseoleae</taxon>
        <taxon>Flemingia</taxon>
    </lineage>
</organism>
<dbReference type="PANTHER" id="PTHR11986">
    <property type="entry name" value="AMINOTRANSFERASE CLASS III"/>
    <property type="match status" value="1"/>
</dbReference>
<dbReference type="InterPro" id="IPR005814">
    <property type="entry name" value="Aminotrans_3"/>
</dbReference>
<evidence type="ECO:0000256" key="3">
    <source>
        <dbReference type="ARBA" id="ARBA00022898"/>
    </source>
</evidence>
<proteinExistence type="inferred from homology"/>
<dbReference type="Pfam" id="PF00202">
    <property type="entry name" value="Aminotran_3"/>
    <property type="match status" value="1"/>
</dbReference>
<name>A0ABD1LUJ6_9FABA</name>
<evidence type="ECO:0000256" key="2">
    <source>
        <dbReference type="ARBA" id="ARBA00008954"/>
    </source>
</evidence>
<keyword evidence="5" id="KW-1185">Reference proteome</keyword>
<protein>
    <submittedName>
        <fullName evidence="4">Uncharacterized protein</fullName>
    </submittedName>
</protein>
<dbReference type="PANTHER" id="PTHR11986:SF116">
    <property type="entry name" value="ACETYLORNITHINE TRANSAMINASE"/>
    <property type="match status" value="1"/>
</dbReference>
<sequence>MGALYISLNHFQSCYKPSSLFNLNVGTSPAVRIRCRRVVSVSACLDVSVDAPNGGKTALGKTKSVMEMEGKVLVGTYERTEVVIVRGEGCKLYDIEGREYLDLNDGIAGNALGHGDADWLKAVVEQAGTLTHTSNMFYTIPQVELAKSCGFFFC</sequence>
<gene>
    <name evidence="4" type="ORF">Fmac_020629</name>
</gene>
<evidence type="ECO:0000313" key="4">
    <source>
        <dbReference type="EMBL" id="KAL2327202.1"/>
    </source>
</evidence>
<dbReference type="InterPro" id="IPR015421">
    <property type="entry name" value="PyrdxlP-dep_Trfase_major"/>
</dbReference>
<dbReference type="EMBL" id="JBGMDY010000007">
    <property type="protein sequence ID" value="KAL2327202.1"/>
    <property type="molecule type" value="Genomic_DNA"/>
</dbReference>
<accession>A0ABD1LUJ6</accession>
<dbReference type="InterPro" id="IPR050103">
    <property type="entry name" value="Class-III_PLP-dep_AT"/>
</dbReference>
<evidence type="ECO:0000313" key="5">
    <source>
        <dbReference type="Proteomes" id="UP001603857"/>
    </source>
</evidence>
<keyword evidence="3" id="KW-0663">Pyridoxal phosphate</keyword>
<comment type="caution">
    <text evidence="4">The sequence shown here is derived from an EMBL/GenBank/DDBJ whole genome shotgun (WGS) entry which is preliminary data.</text>
</comment>
<reference evidence="4 5" key="1">
    <citation type="submission" date="2024-08" db="EMBL/GenBank/DDBJ databases">
        <title>Insights into the chromosomal genome structure of Flemingia macrophylla.</title>
        <authorList>
            <person name="Ding Y."/>
            <person name="Zhao Y."/>
            <person name="Bi W."/>
            <person name="Wu M."/>
            <person name="Zhao G."/>
            <person name="Gong Y."/>
            <person name="Li W."/>
            <person name="Zhang P."/>
        </authorList>
    </citation>
    <scope>NUCLEOTIDE SEQUENCE [LARGE SCALE GENOMIC DNA]</scope>
    <source>
        <strain evidence="4">DYQJB</strain>
        <tissue evidence="4">Leaf</tissue>
    </source>
</reference>
<dbReference type="SUPFAM" id="SSF53383">
    <property type="entry name" value="PLP-dependent transferases"/>
    <property type="match status" value="1"/>
</dbReference>
<dbReference type="Gene3D" id="3.40.640.10">
    <property type="entry name" value="Type I PLP-dependent aspartate aminotransferase-like (Major domain)"/>
    <property type="match status" value="1"/>
</dbReference>
<evidence type="ECO:0000256" key="1">
    <source>
        <dbReference type="ARBA" id="ARBA00001933"/>
    </source>
</evidence>
<dbReference type="AlphaFoldDB" id="A0ABD1LUJ6"/>
<dbReference type="Gene3D" id="3.90.1150.10">
    <property type="entry name" value="Aspartate Aminotransferase, domain 1"/>
    <property type="match status" value="1"/>
</dbReference>
<dbReference type="InterPro" id="IPR015424">
    <property type="entry name" value="PyrdxlP-dep_Trfase"/>
</dbReference>
<dbReference type="InterPro" id="IPR015422">
    <property type="entry name" value="PyrdxlP-dep_Trfase_small"/>
</dbReference>
<dbReference type="Proteomes" id="UP001603857">
    <property type="component" value="Unassembled WGS sequence"/>
</dbReference>